<evidence type="ECO:0000256" key="1">
    <source>
        <dbReference type="ARBA" id="ARBA00001974"/>
    </source>
</evidence>
<protein>
    <submittedName>
        <fullName evidence="8">5,10-methylenetetrahydrofolate reductase</fullName>
        <ecNumber evidence="8">1.5.1.20</ecNumber>
    </submittedName>
</protein>
<dbReference type="GO" id="GO:0071949">
    <property type="term" value="F:FAD binding"/>
    <property type="evidence" value="ECO:0007669"/>
    <property type="project" value="TreeGrafter"/>
</dbReference>
<dbReference type="GO" id="GO:0004489">
    <property type="term" value="F:methylenetetrahydrofolate reductase [NAD(P)H] activity"/>
    <property type="evidence" value="ECO:0007669"/>
    <property type="project" value="UniProtKB-EC"/>
</dbReference>
<name>A0A3B0W2L7_9ZZZZ</name>
<evidence type="ECO:0000256" key="2">
    <source>
        <dbReference type="ARBA" id="ARBA00004777"/>
    </source>
</evidence>
<dbReference type="GO" id="GO:0035999">
    <property type="term" value="P:tetrahydrofolate interconversion"/>
    <property type="evidence" value="ECO:0007669"/>
    <property type="project" value="UniProtKB-UniPathway"/>
</dbReference>
<dbReference type="InterPro" id="IPR022026">
    <property type="entry name" value="DUF5981"/>
</dbReference>
<comment type="pathway">
    <text evidence="2">One-carbon metabolism; tetrahydrofolate interconversion.</text>
</comment>
<dbReference type="PANTHER" id="PTHR45754:SF3">
    <property type="entry name" value="METHYLENETETRAHYDROFOLATE REDUCTASE (NADPH)"/>
    <property type="match status" value="1"/>
</dbReference>
<keyword evidence="6 8" id="KW-0560">Oxidoreductase</keyword>
<dbReference type="EC" id="1.5.1.20" evidence="8"/>
<comment type="cofactor">
    <cofactor evidence="1">
        <name>FAD</name>
        <dbReference type="ChEBI" id="CHEBI:57692"/>
    </cofactor>
</comment>
<evidence type="ECO:0000259" key="7">
    <source>
        <dbReference type="Pfam" id="PF12225"/>
    </source>
</evidence>
<evidence type="ECO:0000256" key="4">
    <source>
        <dbReference type="ARBA" id="ARBA00022630"/>
    </source>
</evidence>
<reference evidence="8" key="1">
    <citation type="submission" date="2018-06" db="EMBL/GenBank/DDBJ databases">
        <authorList>
            <person name="Zhirakovskaya E."/>
        </authorList>
    </citation>
    <scope>NUCLEOTIDE SEQUENCE</scope>
</reference>
<dbReference type="InterPro" id="IPR003171">
    <property type="entry name" value="Mehydrof_redctse-like"/>
</dbReference>
<dbReference type="Gene3D" id="3.20.20.220">
    <property type="match status" value="1"/>
</dbReference>
<dbReference type="InterPro" id="IPR029041">
    <property type="entry name" value="FAD-linked_oxidoreductase-like"/>
</dbReference>
<keyword evidence="4" id="KW-0285">Flavoprotein</keyword>
<proteinExistence type="inferred from homology"/>
<organism evidence="8">
    <name type="scientific">hydrothermal vent metagenome</name>
    <dbReference type="NCBI Taxonomy" id="652676"/>
    <lineage>
        <taxon>unclassified sequences</taxon>
        <taxon>metagenomes</taxon>
        <taxon>ecological metagenomes</taxon>
    </lineage>
</organism>
<dbReference type="AlphaFoldDB" id="A0A3B0W2L7"/>
<dbReference type="Pfam" id="PF12225">
    <property type="entry name" value="DUF5981"/>
    <property type="match status" value="1"/>
</dbReference>
<accession>A0A3B0W2L7</accession>
<dbReference type="EMBL" id="UOEX01000265">
    <property type="protein sequence ID" value="VAW38826.1"/>
    <property type="molecule type" value="Genomic_DNA"/>
</dbReference>
<dbReference type="Pfam" id="PF02219">
    <property type="entry name" value="MTHFR"/>
    <property type="match status" value="1"/>
</dbReference>
<dbReference type="PANTHER" id="PTHR45754">
    <property type="entry name" value="METHYLENETETRAHYDROFOLATE REDUCTASE"/>
    <property type="match status" value="1"/>
</dbReference>
<sequence length="500" mass="55236">MNFKESLFNPAEFTLTFELVPNRAGHGHGQNRILQLARQAAADGRLRAVSITENAGGHPALSPEVLGIEIQAMGLPVISHFSCKDKNRNQMESLLFGWDRAGLQNLLVISGDYPQHGYCGKPKPVFDLDSVQALDLISQMNNGQTECLTNNKDMTFQPTTFLKGVAVSPFKSLPQELLFQYMKLHRKAAAGADYIITQLGFDARKFEEVLLYTRLTGLDLPILGNVFIPNMKVAGLMYRGEVPGCVITEGLYNDMCSEANSADKGKGARLLRGAKLLAILQGLGYAGAHIGGPGLTFADLDLLMSEAAKMAADWRSLLPDLSYWPADGCYFFEFDPQTGLNLNDEAGLDKLPLPPLPLSYRLSHFVHQAFFEPDGALYRPTSKICLSMESGGREKMLANIEHIIKLIIFDCQNCGDCRLSDLAYLCPQSGCAKYMLNGPCGGSRDGWCEVYPGRKRCFWVLVYERLTAHGLSFANNIIAPPRDWGLNKTSSWLNFFRNQG</sequence>
<dbReference type="GO" id="GO:0009086">
    <property type="term" value="P:methionine biosynthetic process"/>
    <property type="evidence" value="ECO:0007669"/>
    <property type="project" value="TreeGrafter"/>
</dbReference>
<gene>
    <name evidence="8" type="ORF">MNBD_DELTA03-1356</name>
</gene>
<comment type="similarity">
    <text evidence="3">Belongs to the methylenetetrahydrofolate reductase family.</text>
</comment>
<dbReference type="GO" id="GO:0005829">
    <property type="term" value="C:cytosol"/>
    <property type="evidence" value="ECO:0007669"/>
    <property type="project" value="TreeGrafter"/>
</dbReference>
<dbReference type="SUPFAM" id="SSF51730">
    <property type="entry name" value="FAD-linked oxidoreductase"/>
    <property type="match status" value="1"/>
</dbReference>
<feature type="domain" description="Methylene-tetrahydrofolate reductase C-terminal-like" evidence="7">
    <location>
        <begin position="394"/>
        <end position="484"/>
    </location>
</feature>
<evidence type="ECO:0000256" key="6">
    <source>
        <dbReference type="ARBA" id="ARBA00023002"/>
    </source>
</evidence>
<evidence type="ECO:0000256" key="3">
    <source>
        <dbReference type="ARBA" id="ARBA00006743"/>
    </source>
</evidence>
<evidence type="ECO:0000313" key="8">
    <source>
        <dbReference type="EMBL" id="VAW38826.1"/>
    </source>
</evidence>
<keyword evidence="5" id="KW-0274">FAD</keyword>
<dbReference type="UniPathway" id="UPA00193"/>
<evidence type="ECO:0000256" key="5">
    <source>
        <dbReference type="ARBA" id="ARBA00022827"/>
    </source>
</evidence>